<proteinExistence type="predicted"/>
<dbReference type="EMBL" id="BARV01009952">
    <property type="protein sequence ID" value="GAI06015.1"/>
    <property type="molecule type" value="Genomic_DNA"/>
</dbReference>
<protein>
    <recommendedName>
        <fullName evidence="2">Tetratricopeptide repeat protein</fullName>
    </recommendedName>
</protein>
<name>X1LUF1_9ZZZZ</name>
<dbReference type="InterPro" id="IPR011990">
    <property type="entry name" value="TPR-like_helical_dom_sf"/>
</dbReference>
<sequence>ARQNPEAFNLMVANTEHHLGCLYGDLGRYKETEKCLIEALNIKKNLAKTNPEAFLPELAASQNILAVLYHRLNRSEEGKRWFSSSWYSKACFESLKKNKKKSLGLLKNAIEFDEKYRKLAKIDENFDNIRDSKEFRKLIEK</sequence>
<comment type="caution">
    <text evidence="1">The sequence shown here is derived from an EMBL/GenBank/DDBJ whole genome shotgun (WGS) entry which is preliminary data.</text>
</comment>
<gene>
    <name evidence="1" type="ORF">S06H3_19430</name>
</gene>
<evidence type="ECO:0008006" key="2">
    <source>
        <dbReference type="Google" id="ProtNLM"/>
    </source>
</evidence>
<evidence type="ECO:0000313" key="1">
    <source>
        <dbReference type="EMBL" id="GAI06015.1"/>
    </source>
</evidence>
<dbReference type="SMART" id="SM00028">
    <property type="entry name" value="TPR"/>
    <property type="match status" value="2"/>
</dbReference>
<reference evidence="1" key="1">
    <citation type="journal article" date="2014" name="Front. Microbiol.">
        <title>High frequency of phylogenetically diverse reductive dehalogenase-homologous genes in deep subseafloor sedimentary metagenomes.</title>
        <authorList>
            <person name="Kawai M."/>
            <person name="Futagami T."/>
            <person name="Toyoda A."/>
            <person name="Takaki Y."/>
            <person name="Nishi S."/>
            <person name="Hori S."/>
            <person name="Arai W."/>
            <person name="Tsubouchi T."/>
            <person name="Morono Y."/>
            <person name="Uchiyama I."/>
            <person name="Ito T."/>
            <person name="Fujiyama A."/>
            <person name="Inagaki F."/>
            <person name="Takami H."/>
        </authorList>
    </citation>
    <scope>NUCLEOTIDE SEQUENCE</scope>
    <source>
        <strain evidence="1">Expedition CK06-06</strain>
    </source>
</reference>
<organism evidence="1">
    <name type="scientific">marine sediment metagenome</name>
    <dbReference type="NCBI Taxonomy" id="412755"/>
    <lineage>
        <taxon>unclassified sequences</taxon>
        <taxon>metagenomes</taxon>
        <taxon>ecological metagenomes</taxon>
    </lineage>
</organism>
<dbReference type="NCBIfam" id="NF047558">
    <property type="entry name" value="TPR_END_plus"/>
    <property type="match status" value="1"/>
</dbReference>
<dbReference type="InterPro" id="IPR019734">
    <property type="entry name" value="TPR_rpt"/>
</dbReference>
<accession>X1LUF1</accession>
<feature type="non-terminal residue" evidence="1">
    <location>
        <position position="1"/>
    </location>
</feature>
<dbReference type="SUPFAM" id="SSF48452">
    <property type="entry name" value="TPR-like"/>
    <property type="match status" value="1"/>
</dbReference>
<dbReference type="Pfam" id="PF13374">
    <property type="entry name" value="TPR_10"/>
    <property type="match status" value="1"/>
</dbReference>
<dbReference type="AlphaFoldDB" id="X1LUF1"/>
<dbReference type="Gene3D" id="1.25.40.10">
    <property type="entry name" value="Tetratricopeptide repeat domain"/>
    <property type="match status" value="1"/>
</dbReference>